<evidence type="ECO:0000313" key="1">
    <source>
        <dbReference type="EMBL" id="EAR60899.1"/>
    </source>
</evidence>
<organism evidence="1 2">
    <name type="scientific">Neptuniibacter caesariensis</name>
    <dbReference type="NCBI Taxonomy" id="207954"/>
    <lineage>
        <taxon>Bacteria</taxon>
        <taxon>Pseudomonadati</taxon>
        <taxon>Pseudomonadota</taxon>
        <taxon>Gammaproteobacteria</taxon>
        <taxon>Oceanospirillales</taxon>
        <taxon>Oceanospirillaceae</taxon>
        <taxon>Neptuniibacter</taxon>
    </lineage>
</organism>
<dbReference type="Proteomes" id="UP000002171">
    <property type="component" value="Unassembled WGS sequence"/>
</dbReference>
<name>A0A7U8C463_NEPCE</name>
<gene>
    <name evidence="1" type="ORF">MED92_01831</name>
</gene>
<sequence>MGNESLSGLLNEWESRAKKINSRTTESLSIYQGDSIKLEALSRMYKLSKDDVVATLIHEALNELEAKMPYIQGSKVIRIEDGEEIYEDAGPMPRYMAEQKKLLDVS</sequence>
<proteinExistence type="predicted"/>
<dbReference type="RefSeq" id="WP_007022385.1">
    <property type="nucleotide sequence ID" value="NZ_CH724127.1"/>
</dbReference>
<accession>A0A7U8C463</accession>
<dbReference type="OrthoDB" id="6386565at2"/>
<evidence type="ECO:0000313" key="2">
    <source>
        <dbReference type="Proteomes" id="UP000002171"/>
    </source>
</evidence>
<keyword evidence="2" id="KW-1185">Reference proteome</keyword>
<protein>
    <recommendedName>
        <fullName evidence="3">Type 1 pili tip component</fullName>
    </recommendedName>
</protein>
<reference evidence="1 2" key="1">
    <citation type="submission" date="2006-02" db="EMBL/GenBank/DDBJ databases">
        <authorList>
            <person name="Pinhassi J."/>
            <person name="Pedros-Alio C."/>
            <person name="Ferriera S."/>
            <person name="Johnson J."/>
            <person name="Kravitz S."/>
            <person name="Halpern A."/>
            <person name="Remington K."/>
            <person name="Beeson K."/>
            <person name="Tran B."/>
            <person name="Rogers Y.-H."/>
            <person name="Friedman R."/>
            <person name="Venter J.C."/>
        </authorList>
    </citation>
    <scope>NUCLEOTIDE SEQUENCE [LARGE SCALE GENOMIC DNA]</scope>
    <source>
        <strain evidence="1 2">MED92</strain>
    </source>
</reference>
<evidence type="ECO:0008006" key="3">
    <source>
        <dbReference type="Google" id="ProtNLM"/>
    </source>
</evidence>
<dbReference type="AlphaFoldDB" id="A0A7U8C463"/>
<comment type="caution">
    <text evidence="1">The sequence shown here is derived from an EMBL/GenBank/DDBJ whole genome shotgun (WGS) entry which is preliminary data.</text>
</comment>
<dbReference type="EMBL" id="AAOW01000012">
    <property type="protein sequence ID" value="EAR60899.1"/>
    <property type="molecule type" value="Genomic_DNA"/>
</dbReference>